<dbReference type="EMBL" id="JABVXQ010000014">
    <property type="protein sequence ID" value="KAF6078091.1"/>
    <property type="molecule type" value="Genomic_DNA"/>
</dbReference>
<dbReference type="Proteomes" id="UP000664940">
    <property type="component" value="Unassembled WGS sequence"/>
</dbReference>
<comment type="caution">
    <text evidence="1">The sequence shown here is derived from an EMBL/GenBank/DDBJ whole genome shotgun (WGS) entry which is preliminary data.</text>
</comment>
<evidence type="ECO:0000313" key="1">
    <source>
        <dbReference type="EMBL" id="KAF6078091.1"/>
    </source>
</evidence>
<name>A0A833YRZ4_9CHIR</name>
<protein>
    <submittedName>
        <fullName evidence="1">Uncharacterized protein</fullName>
    </submittedName>
</protein>
<gene>
    <name evidence="1" type="ORF">HJG60_009017</name>
</gene>
<reference evidence="1 2" key="1">
    <citation type="journal article" date="2020" name="Nature">
        <title>Six reference-quality genomes reveal evolution of bat adaptations.</title>
        <authorList>
            <person name="Jebb D."/>
            <person name="Huang Z."/>
            <person name="Pippel M."/>
            <person name="Hughes G.M."/>
            <person name="Lavrichenko K."/>
            <person name="Devanna P."/>
            <person name="Winkler S."/>
            <person name="Jermiin L.S."/>
            <person name="Skirmuntt E.C."/>
            <person name="Katzourakis A."/>
            <person name="Burkitt-Gray L."/>
            <person name="Ray D.A."/>
            <person name="Sullivan K.A.M."/>
            <person name="Roscito J.G."/>
            <person name="Kirilenko B.M."/>
            <person name="Davalos L.M."/>
            <person name="Corthals A.P."/>
            <person name="Power M.L."/>
            <person name="Jones G."/>
            <person name="Ransome R.D."/>
            <person name="Dechmann D.K.N."/>
            <person name="Locatelli A.G."/>
            <person name="Puechmaille S.J."/>
            <person name="Fedrigo O."/>
            <person name="Jarvis E.D."/>
            <person name="Hiller M."/>
            <person name="Vernes S.C."/>
            <person name="Myers E.W."/>
            <person name="Teeling E.C."/>
        </authorList>
    </citation>
    <scope>NUCLEOTIDE SEQUENCE [LARGE SCALE GENOMIC DNA]</scope>
    <source>
        <strain evidence="1">Bat1K_MPI-CBG_1</strain>
    </source>
</reference>
<proteinExistence type="predicted"/>
<sequence>MWDHPSASHLACSASLHNCCLHGSALCHPEPRVCPLPSCAPGVPCAPSATAFCASTPLHPAGWLTLSCLLVWMNVSILTPSLLDFHTVQFSVSSGDFVSKLLLSLSWLCKEAQHVYLCLHLGWKYYFLI</sequence>
<dbReference type="AlphaFoldDB" id="A0A833YRZ4"/>
<evidence type="ECO:0000313" key="2">
    <source>
        <dbReference type="Proteomes" id="UP000664940"/>
    </source>
</evidence>
<accession>A0A833YRZ4</accession>
<organism evidence="1 2">
    <name type="scientific">Phyllostomus discolor</name>
    <name type="common">pale spear-nosed bat</name>
    <dbReference type="NCBI Taxonomy" id="89673"/>
    <lineage>
        <taxon>Eukaryota</taxon>
        <taxon>Metazoa</taxon>
        <taxon>Chordata</taxon>
        <taxon>Craniata</taxon>
        <taxon>Vertebrata</taxon>
        <taxon>Euteleostomi</taxon>
        <taxon>Mammalia</taxon>
        <taxon>Eutheria</taxon>
        <taxon>Laurasiatheria</taxon>
        <taxon>Chiroptera</taxon>
        <taxon>Yangochiroptera</taxon>
        <taxon>Phyllostomidae</taxon>
        <taxon>Phyllostominae</taxon>
        <taxon>Phyllostomus</taxon>
    </lineage>
</organism>